<dbReference type="OrthoDB" id="3001771at2759"/>
<evidence type="ECO:0000313" key="1">
    <source>
        <dbReference type="EMBL" id="KIJ63520.1"/>
    </source>
</evidence>
<name>A0A0C9VYR9_9AGAM</name>
<gene>
    <name evidence="1" type="ORF">HYDPIDRAFT_112947</name>
</gene>
<accession>A0A0C9VYR9</accession>
<dbReference type="AlphaFoldDB" id="A0A0C9VYR9"/>
<organism evidence="1 2">
    <name type="scientific">Hydnomerulius pinastri MD-312</name>
    <dbReference type="NCBI Taxonomy" id="994086"/>
    <lineage>
        <taxon>Eukaryota</taxon>
        <taxon>Fungi</taxon>
        <taxon>Dikarya</taxon>
        <taxon>Basidiomycota</taxon>
        <taxon>Agaricomycotina</taxon>
        <taxon>Agaricomycetes</taxon>
        <taxon>Agaricomycetidae</taxon>
        <taxon>Boletales</taxon>
        <taxon>Boletales incertae sedis</taxon>
        <taxon>Leucogyrophana</taxon>
    </lineage>
</organism>
<evidence type="ECO:0008006" key="3">
    <source>
        <dbReference type="Google" id="ProtNLM"/>
    </source>
</evidence>
<reference evidence="1 2" key="1">
    <citation type="submission" date="2014-04" db="EMBL/GenBank/DDBJ databases">
        <title>Evolutionary Origins and Diversification of the Mycorrhizal Mutualists.</title>
        <authorList>
            <consortium name="DOE Joint Genome Institute"/>
            <consortium name="Mycorrhizal Genomics Consortium"/>
            <person name="Kohler A."/>
            <person name="Kuo A."/>
            <person name="Nagy L.G."/>
            <person name="Floudas D."/>
            <person name="Copeland A."/>
            <person name="Barry K.W."/>
            <person name="Cichocki N."/>
            <person name="Veneault-Fourrey C."/>
            <person name="LaButti K."/>
            <person name="Lindquist E.A."/>
            <person name="Lipzen A."/>
            <person name="Lundell T."/>
            <person name="Morin E."/>
            <person name="Murat C."/>
            <person name="Riley R."/>
            <person name="Ohm R."/>
            <person name="Sun H."/>
            <person name="Tunlid A."/>
            <person name="Henrissat B."/>
            <person name="Grigoriev I.V."/>
            <person name="Hibbett D.S."/>
            <person name="Martin F."/>
        </authorList>
    </citation>
    <scope>NUCLEOTIDE SEQUENCE [LARGE SCALE GENOMIC DNA]</scope>
    <source>
        <strain evidence="1 2">MD-312</strain>
    </source>
</reference>
<dbReference type="Proteomes" id="UP000053820">
    <property type="component" value="Unassembled WGS sequence"/>
</dbReference>
<dbReference type="Gene3D" id="1.20.1280.50">
    <property type="match status" value="1"/>
</dbReference>
<keyword evidence="2" id="KW-1185">Reference proteome</keyword>
<evidence type="ECO:0000313" key="2">
    <source>
        <dbReference type="Proteomes" id="UP000053820"/>
    </source>
</evidence>
<protein>
    <recommendedName>
        <fullName evidence="3">F-box domain-containing protein</fullName>
    </recommendedName>
</protein>
<proteinExistence type="predicted"/>
<sequence length="487" mass="55506">MTQSIDLMPVDQALTSASKRPTSVQDLPIELLLLIFKFLYMKHRRPKHMYPFFRETEWEQADVLAPDLFPFAQAKVCQHWRAVLASYSIFWTRIPIAVDSNFTPGAVISNYLHWAQDQPVDVHMERHSGTYDQEDPAEKSRVSAVMPYISQHFHHIRSIHFDLIKRSSFPDFRGWLSGEAKILEQLDIKCQIQDEDTHAVIPPVETEPDLHFSSPCLTALSLDGRNFTRGCVLRSDWFENAPKLSRVTLTPFQTSTFSETLSVYDTLECLSHLTDLISVDIRGVTFHDPEPDGQLPEITCCSLHLADLSGRVAASMLQATGQCSPESVDIERCSLLGVAFFDAYYLTLKDISPEWDLSAPFNDLSTSCMSIVNCPGFDDDVLDVLADGGPANDNFSAHRLRELYIERCTNFSARKMYRMVRARWLAVHQIPGWTDDEDDVWDWMGQLPILELMVVDGPVLPEKYRTPLQTMVPTFRWSVAPELLESQ</sequence>
<dbReference type="EMBL" id="KN839850">
    <property type="protein sequence ID" value="KIJ63520.1"/>
    <property type="molecule type" value="Genomic_DNA"/>
</dbReference>
<dbReference type="HOGENOM" id="CLU_027732_1_0_1"/>